<sequence length="188" mass="20689">MALTLDRIAGYADRGLDADLARWFAAEPRVSIPDSVRSVEPFLAKLPPAAAASLSAFDRRVRSGTVPQFLDIFDWSYGFDFAANDCEILDADYATPLSSDDVWSIGADGSGSYHVVLTSGQVALWFHEEQVVEGHTRFDNLDVFLWSMVRYHAVRAGALDRSAVEDDFRSLAQPGVLADEVGLLAYLR</sequence>
<keyword evidence="2" id="KW-1185">Reference proteome</keyword>
<dbReference type="Proteomes" id="UP000659904">
    <property type="component" value="Unassembled WGS sequence"/>
</dbReference>
<organism evidence="1 2">
    <name type="scientific">Catellatospora citrea</name>
    <dbReference type="NCBI Taxonomy" id="53366"/>
    <lineage>
        <taxon>Bacteria</taxon>
        <taxon>Bacillati</taxon>
        <taxon>Actinomycetota</taxon>
        <taxon>Actinomycetes</taxon>
        <taxon>Micromonosporales</taxon>
        <taxon>Micromonosporaceae</taxon>
        <taxon>Catellatospora</taxon>
    </lineage>
</organism>
<dbReference type="AlphaFoldDB" id="A0A8J3K7L7"/>
<proteinExistence type="predicted"/>
<gene>
    <name evidence="1" type="ORF">Cci01nite_32600</name>
</gene>
<evidence type="ECO:0000313" key="1">
    <source>
        <dbReference type="EMBL" id="GIF98166.1"/>
    </source>
</evidence>
<comment type="caution">
    <text evidence="1">The sequence shown here is derived from an EMBL/GenBank/DDBJ whole genome shotgun (WGS) entry which is preliminary data.</text>
</comment>
<evidence type="ECO:0000313" key="2">
    <source>
        <dbReference type="Proteomes" id="UP000659904"/>
    </source>
</evidence>
<protein>
    <submittedName>
        <fullName evidence="1">Uncharacterized protein</fullName>
    </submittedName>
</protein>
<dbReference type="EMBL" id="BONH01000012">
    <property type="protein sequence ID" value="GIF98166.1"/>
    <property type="molecule type" value="Genomic_DNA"/>
</dbReference>
<dbReference type="RefSeq" id="WP_120314517.1">
    <property type="nucleotide sequence ID" value="NZ_BONH01000012.1"/>
</dbReference>
<reference evidence="1 2" key="1">
    <citation type="submission" date="2021-01" db="EMBL/GenBank/DDBJ databases">
        <title>Whole genome shotgun sequence of Catellatospora citrea NBRC 14495.</title>
        <authorList>
            <person name="Komaki H."/>
            <person name="Tamura T."/>
        </authorList>
    </citation>
    <scope>NUCLEOTIDE SEQUENCE [LARGE SCALE GENOMIC DNA]</scope>
    <source>
        <strain evidence="1 2">NBRC 14495</strain>
    </source>
</reference>
<name>A0A8J3K7L7_9ACTN</name>
<accession>A0A8J3K7L7</accession>